<reference evidence="2 3" key="1">
    <citation type="submission" date="2016-06" db="EMBL/GenBank/DDBJ databases">
        <title>Evolution of pathogenesis and genome organization in the Tremellales.</title>
        <authorList>
            <person name="Cuomo C."/>
            <person name="Litvintseva A."/>
            <person name="Heitman J."/>
            <person name="Chen Y."/>
            <person name="Sun S."/>
            <person name="Springer D."/>
            <person name="Dromer F."/>
            <person name="Young S."/>
            <person name="Zeng Q."/>
            <person name="Chapman S."/>
            <person name="Gujja S."/>
            <person name="Saif S."/>
            <person name="Birren B."/>
        </authorList>
    </citation>
    <scope>NUCLEOTIDE SEQUENCE [LARGE SCALE GENOMIC DNA]</scope>
    <source>
        <strain evidence="2 3">CBS 7118</strain>
    </source>
</reference>
<comment type="caution">
    <text evidence="2">The sequence shown here is derived from an EMBL/GenBank/DDBJ whole genome shotgun (WGS) entry which is preliminary data.</text>
</comment>
<evidence type="ECO:0000256" key="1">
    <source>
        <dbReference type="SAM" id="MobiDB-lite"/>
    </source>
</evidence>
<dbReference type="Gene3D" id="3.90.190.10">
    <property type="entry name" value="Protein tyrosine phosphatase superfamily"/>
    <property type="match status" value="1"/>
</dbReference>
<dbReference type="RefSeq" id="XP_019031768.1">
    <property type="nucleotide sequence ID" value="XM_019176358.1"/>
</dbReference>
<organism evidence="2 3">
    <name type="scientific">Cryptococcus wingfieldii CBS 7118</name>
    <dbReference type="NCBI Taxonomy" id="1295528"/>
    <lineage>
        <taxon>Eukaryota</taxon>
        <taxon>Fungi</taxon>
        <taxon>Dikarya</taxon>
        <taxon>Basidiomycota</taxon>
        <taxon>Agaricomycotina</taxon>
        <taxon>Tremellomycetes</taxon>
        <taxon>Tremellales</taxon>
        <taxon>Cryptococcaceae</taxon>
        <taxon>Cryptococcus</taxon>
    </lineage>
</organism>
<accession>A0A1E3J6Q1</accession>
<dbReference type="AlphaFoldDB" id="A0A1E3J6Q1"/>
<sequence>MALAAAGTMPEYLGHIRSMQDAYDFVKNKSSWIGPNHSLVFQLVDFARNLTSLLSLHYSADPAEHIPTSFPTSADAELSEAEWARRRREFDESEHLDHSSSMGSEGRRLSDESGSGSDCMSPEEAGDEARRLDEAMLARRALKEAV</sequence>
<protein>
    <submittedName>
        <fullName evidence="2">Uncharacterized protein</fullName>
    </submittedName>
</protein>
<evidence type="ECO:0000313" key="2">
    <source>
        <dbReference type="EMBL" id="ODN96522.1"/>
    </source>
</evidence>
<proteinExistence type="predicted"/>
<dbReference type="Proteomes" id="UP000094819">
    <property type="component" value="Unassembled WGS sequence"/>
</dbReference>
<gene>
    <name evidence="2" type="ORF">L198_04237</name>
</gene>
<name>A0A1E3J6Q1_9TREE</name>
<dbReference type="OrthoDB" id="2017893at2759"/>
<feature type="region of interest" description="Disordered" evidence="1">
    <location>
        <begin position="88"/>
        <end position="131"/>
    </location>
</feature>
<dbReference type="InterPro" id="IPR029021">
    <property type="entry name" value="Prot-tyrosine_phosphatase-like"/>
</dbReference>
<feature type="compositionally biased region" description="Basic and acidic residues" evidence="1">
    <location>
        <begin position="88"/>
        <end position="98"/>
    </location>
</feature>
<dbReference type="GeneID" id="30193450"/>
<evidence type="ECO:0000313" key="3">
    <source>
        <dbReference type="Proteomes" id="UP000094819"/>
    </source>
</evidence>
<keyword evidence="3" id="KW-1185">Reference proteome</keyword>
<dbReference type="EMBL" id="AWGH01000011">
    <property type="protein sequence ID" value="ODN96522.1"/>
    <property type="molecule type" value="Genomic_DNA"/>
</dbReference>